<dbReference type="Pfam" id="PF05168">
    <property type="entry name" value="HEPN"/>
    <property type="match status" value="1"/>
</dbReference>
<sequence length="146" mass="15528">MAASSMATETVAGWLRHARDDLAMVRNAIDGPVPLPTGAAYHCQQAVEKLVKAVLAAAAVRVPKSHDIADLIARLPDAHPLRDVLAPWAWMTPFGYSFRYPSANPMEEAYEEPTLDELRGWLGELSAAEAVVRAALLGAPEGGAGA</sequence>
<proteinExistence type="predicted"/>
<dbReference type="InterPro" id="IPR007842">
    <property type="entry name" value="HEPN_dom"/>
</dbReference>
<dbReference type="SUPFAM" id="SSF81593">
    <property type="entry name" value="Nucleotidyltransferase substrate binding subunit/domain"/>
    <property type="match status" value="1"/>
</dbReference>
<accession>A0ABW2KUP6</accession>
<evidence type="ECO:0000259" key="1">
    <source>
        <dbReference type="Pfam" id="PF05168"/>
    </source>
</evidence>
<comment type="caution">
    <text evidence="2">The sequence shown here is derived from an EMBL/GenBank/DDBJ whole genome shotgun (WGS) entry which is preliminary data.</text>
</comment>
<organism evidence="2 3">
    <name type="scientific">Rhodocista pekingensis</name>
    <dbReference type="NCBI Taxonomy" id="201185"/>
    <lineage>
        <taxon>Bacteria</taxon>
        <taxon>Pseudomonadati</taxon>
        <taxon>Pseudomonadota</taxon>
        <taxon>Alphaproteobacteria</taxon>
        <taxon>Rhodospirillales</taxon>
        <taxon>Azospirillaceae</taxon>
        <taxon>Rhodocista</taxon>
    </lineage>
</organism>
<name>A0ABW2KUP6_9PROT</name>
<dbReference type="Gene3D" id="1.20.120.330">
    <property type="entry name" value="Nucleotidyltransferases domain 2"/>
    <property type="match status" value="1"/>
</dbReference>
<dbReference type="RefSeq" id="WP_377359056.1">
    <property type="nucleotide sequence ID" value="NZ_JBHTCM010000010.1"/>
</dbReference>
<dbReference type="Proteomes" id="UP001596456">
    <property type="component" value="Unassembled WGS sequence"/>
</dbReference>
<reference evidence="3" key="1">
    <citation type="journal article" date="2019" name="Int. J. Syst. Evol. Microbiol.">
        <title>The Global Catalogue of Microorganisms (GCM) 10K type strain sequencing project: providing services to taxonomists for standard genome sequencing and annotation.</title>
        <authorList>
            <consortium name="The Broad Institute Genomics Platform"/>
            <consortium name="The Broad Institute Genome Sequencing Center for Infectious Disease"/>
            <person name="Wu L."/>
            <person name="Ma J."/>
        </authorList>
    </citation>
    <scope>NUCLEOTIDE SEQUENCE [LARGE SCALE GENOMIC DNA]</scope>
    <source>
        <strain evidence="3">CGMCC 1.16275</strain>
    </source>
</reference>
<feature type="domain" description="HEPN" evidence="1">
    <location>
        <begin position="13"/>
        <end position="111"/>
    </location>
</feature>
<gene>
    <name evidence="2" type="ORF">ACFQPS_11380</name>
</gene>
<dbReference type="EMBL" id="JBHTCM010000010">
    <property type="protein sequence ID" value="MFC7333768.1"/>
    <property type="molecule type" value="Genomic_DNA"/>
</dbReference>
<protein>
    <submittedName>
        <fullName evidence="2">HEPN domain-containing protein</fullName>
    </submittedName>
</protein>
<evidence type="ECO:0000313" key="3">
    <source>
        <dbReference type="Proteomes" id="UP001596456"/>
    </source>
</evidence>
<evidence type="ECO:0000313" key="2">
    <source>
        <dbReference type="EMBL" id="MFC7333768.1"/>
    </source>
</evidence>
<keyword evidence="3" id="KW-1185">Reference proteome</keyword>